<proteinExistence type="predicted"/>
<evidence type="ECO:0000313" key="2">
    <source>
        <dbReference type="EMBL" id="SUZ91952.1"/>
    </source>
</evidence>
<gene>
    <name evidence="2" type="ORF">METZ01_LOCUS44806</name>
</gene>
<name>A0A381RJE8_9ZZZZ</name>
<feature type="region of interest" description="Disordered" evidence="1">
    <location>
        <begin position="1"/>
        <end position="37"/>
    </location>
</feature>
<feature type="compositionally biased region" description="Low complexity" evidence="1">
    <location>
        <begin position="23"/>
        <end position="37"/>
    </location>
</feature>
<reference evidence="2" key="1">
    <citation type="submission" date="2018-05" db="EMBL/GenBank/DDBJ databases">
        <authorList>
            <person name="Lanie J.A."/>
            <person name="Ng W.-L."/>
            <person name="Kazmierczak K.M."/>
            <person name="Andrzejewski T.M."/>
            <person name="Davidsen T.M."/>
            <person name="Wayne K.J."/>
            <person name="Tettelin H."/>
            <person name="Glass J.I."/>
            <person name="Rusch D."/>
            <person name="Podicherti R."/>
            <person name="Tsui H.-C.T."/>
            <person name="Winkler M.E."/>
        </authorList>
    </citation>
    <scope>NUCLEOTIDE SEQUENCE</scope>
</reference>
<organism evidence="2">
    <name type="scientific">marine metagenome</name>
    <dbReference type="NCBI Taxonomy" id="408172"/>
    <lineage>
        <taxon>unclassified sequences</taxon>
        <taxon>metagenomes</taxon>
        <taxon>ecological metagenomes</taxon>
    </lineage>
</organism>
<accession>A0A381RJE8</accession>
<evidence type="ECO:0000256" key="1">
    <source>
        <dbReference type="SAM" id="MobiDB-lite"/>
    </source>
</evidence>
<dbReference type="AlphaFoldDB" id="A0A381RJE8"/>
<protein>
    <submittedName>
        <fullName evidence="2">Uncharacterized protein</fullName>
    </submittedName>
</protein>
<dbReference type="EMBL" id="UINC01002020">
    <property type="protein sequence ID" value="SUZ91952.1"/>
    <property type="molecule type" value="Genomic_DNA"/>
</dbReference>
<sequence length="51" mass="5328">MTPKGVGSGQKLVYSKDSPGAIRGCSPTTPGPRTSSTCPFPSVICQYRVIN</sequence>